<evidence type="ECO:0000313" key="6">
    <source>
        <dbReference type="EMBL" id="MFC6356494.1"/>
    </source>
</evidence>
<dbReference type="Pfam" id="PF00389">
    <property type="entry name" value="2-Hacid_dh"/>
    <property type="match status" value="1"/>
</dbReference>
<dbReference type="PANTHER" id="PTHR10996:SF283">
    <property type="entry name" value="GLYOXYLATE_HYDROXYPYRUVATE REDUCTASE B"/>
    <property type="match status" value="1"/>
</dbReference>
<evidence type="ECO:0000256" key="3">
    <source>
        <dbReference type="RuleBase" id="RU003719"/>
    </source>
</evidence>
<organism evidence="6 7">
    <name type="scientific">Luethyella okanaganae</name>
    <dbReference type="NCBI Taxonomy" id="69372"/>
    <lineage>
        <taxon>Bacteria</taxon>
        <taxon>Bacillati</taxon>
        <taxon>Actinomycetota</taxon>
        <taxon>Actinomycetes</taxon>
        <taxon>Micrococcales</taxon>
        <taxon>Microbacteriaceae</taxon>
        <taxon>Luethyella</taxon>
    </lineage>
</organism>
<evidence type="ECO:0000313" key="7">
    <source>
        <dbReference type="Proteomes" id="UP001596306"/>
    </source>
</evidence>
<dbReference type="SUPFAM" id="SSF51735">
    <property type="entry name" value="NAD(P)-binding Rossmann-fold domains"/>
    <property type="match status" value="1"/>
</dbReference>
<dbReference type="PANTHER" id="PTHR10996">
    <property type="entry name" value="2-HYDROXYACID DEHYDROGENASE-RELATED"/>
    <property type="match status" value="1"/>
</dbReference>
<evidence type="ECO:0000259" key="5">
    <source>
        <dbReference type="Pfam" id="PF02826"/>
    </source>
</evidence>
<dbReference type="Proteomes" id="UP001596306">
    <property type="component" value="Unassembled WGS sequence"/>
</dbReference>
<gene>
    <name evidence="6" type="ORF">ACFQB0_10275</name>
</gene>
<dbReference type="InterPro" id="IPR006139">
    <property type="entry name" value="D-isomer_2_OHA_DH_cat_dom"/>
</dbReference>
<dbReference type="InterPro" id="IPR050223">
    <property type="entry name" value="D-isomer_2-hydroxyacid_DH"/>
</dbReference>
<comment type="caution">
    <text evidence="6">The sequence shown here is derived from an EMBL/GenBank/DDBJ whole genome shotgun (WGS) entry which is preliminary data.</text>
</comment>
<reference evidence="7" key="1">
    <citation type="journal article" date="2019" name="Int. J. Syst. Evol. Microbiol.">
        <title>The Global Catalogue of Microorganisms (GCM) 10K type strain sequencing project: providing services to taxonomists for standard genome sequencing and annotation.</title>
        <authorList>
            <consortium name="The Broad Institute Genomics Platform"/>
            <consortium name="The Broad Institute Genome Sequencing Center for Infectious Disease"/>
            <person name="Wu L."/>
            <person name="Ma J."/>
        </authorList>
    </citation>
    <scope>NUCLEOTIDE SEQUENCE [LARGE SCALE GENOMIC DNA]</scope>
    <source>
        <strain evidence="7">CCUG 43304</strain>
    </source>
</reference>
<dbReference type="InterPro" id="IPR006140">
    <property type="entry name" value="D-isomer_DH_NAD-bd"/>
</dbReference>
<dbReference type="RefSeq" id="WP_386730985.1">
    <property type="nucleotide sequence ID" value="NZ_JBHSTP010000002.1"/>
</dbReference>
<keyword evidence="2 3" id="KW-0560">Oxidoreductase</keyword>
<accession>A0ABW1VIZ4</accession>
<name>A0ABW1VIZ4_9MICO</name>
<evidence type="ECO:0000256" key="2">
    <source>
        <dbReference type="ARBA" id="ARBA00023002"/>
    </source>
</evidence>
<dbReference type="SUPFAM" id="SSF52283">
    <property type="entry name" value="Formate/glycerate dehydrogenase catalytic domain-like"/>
    <property type="match status" value="1"/>
</dbReference>
<dbReference type="EMBL" id="JBHSTP010000002">
    <property type="protein sequence ID" value="MFC6356494.1"/>
    <property type="molecule type" value="Genomic_DNA"/>
</dbReference>
<proteinExistence type="inferred from homology"/>
<keyword evidence="7" id="KW-1185">Reference proteome</keyword>
<protein>
    <submittedName>
        <fullName evidence="6">NAD(P)-dependent oxidoreductase</fullName>
    </submittedName>
</protein>
<sequence>MVRHTDGTLMGLVLATSRSFSGGSVDLYARLAAAGHDVVRGPADHDLETLAPLLAEAVGWVAGTGAVTANHLDLAPRLRVVARYGVGYEAVDVDEATARGIVVTNTPGANSDAVADHAVGLMLAVLRGTTEGDRRVRRGDWTVLRGRELGRLVVGIVGFGRIGQGVARRLSGFGTRVVASDPFLSDEAIHALGAEPIALAAMAGACDVVSLHAPGGQTIVDAEWLATGHPSLVVVNTARPELVDEIALSAALREGRIGGFAADTLAGDTRGDTSPLLDASFAERVIVTPHLGAQTIEAVDNMGAFAVDNLLAVLEGRTPPNPVNTLTIAHPATPPEAL</sequence>
<comment type="similarity">
    <text evidence="1 3">Belongs to the D-isomer specific 2-hydroxyacid dehydrogenase family.</text>
</comment>
<evidence type="ECO:0000259" key="4">
    <source>
        <dbReference type="Pfam" id="PF00389"/>
    </source>
</evidence>
<feature type="domain" description="D-isomer specific 2-hydroxyacid dehydrogenase catalytic" evidence="4">
    <location>
        <begin position="55"/>
        <end position="324"/>
    </location>
</feature>
<dbReference type="InterPro" id="IPR036291">
    <property type="entry name" value="NAD(P)-bd_dom_sf"/>
</dbReference>
<feature type="domain" description="D-isomer specific 2-hydroxyacid dehydrogenase NAD-binding" evidence="5">
    <location>
        <begin position="119"/>
        <end position="292"/>
    </location>
</feature>
<dbReference type="Gene3D" id="3.40.50.720">
    <property type="entry name" value="NAD(P)-binding Rossmann-like Domain"/>
    <property type="match status" value="2"/>
</dbReference>
<dbReference type="Pfam" id="PF02826">
    <property type="entry name" value="2-Hacid_dh_C"/>
    <property type="match status" value="1"/>
</dbReference>
<evidence type="ECO:0000256" key="1">
    <source>
        <dbReference type="ARBA" id="ARBA00005854"/>
    </source>
</evidence>